<dbReference type="PANTHER" id="PTHR33451:SF6">
    <property type="entry name" value="NA(+)_H(+) ANTIPORTER NHAC"/>
    <property type="match status" value="1"/>
</dbReference>
<feature type="transmembrane region" description="Helical" evidence="9">
    <location>
        <begin position="112"/>
        <end position="142"/>
    </location>
</feature>
<evidence type="ECO:0000256" key="5">
    <source>
        <dbReference type="ARBA" id="ARBA00022692"/>
    </source>
</evidence>
<dbReference type="InterPro" id="IPR018461">
    <property type="entry name" value="Na/H_Antiport_NhaC-like_C"/>
</dbReference>
<feature type="transmembrane region" description="Helical" evidence="9">
    <location>
        <begin position="12"/>
        <end position="32"/>
    </location>
</feature>
<feature type="transmembrane region" description="Helical" evidence="9">
    <location>
        <begin position="38"/>
        <end position="54"/>
    </location>
</feature>
<protein>
    <submittedName>
        <fullName evidence="11">Na+/H+ antiporter NhaC</fullName>
    </submittedName>
</protein>
<feature type="transmembrane region" description="Helical" evidence="9">
    <location>
        <begin position="194"/>
        <end position="215"/>
    </location>
</feature>
<keyword evidence="5 9" id="KW-0812">Transmembrane</keyword>
<feature type="transmembrane region" description="Helical" evidence="9">
    <location>
        <begin position="235"/>
        <end position="254"/>
    </location>
</feature>
<dbReference type="PANTHER" id="PTHR33451">
    <property type="entry name" value="MALATE-2H(+)/NA(+)-LACTATE ANTIPORTER"/>
    <property type="match status" value="1"/>
</dbReference>
<reference evidence="12" key="1">
    <citation type="journal article" date="2019" name="Int. J. Syst. Evol. Microbiol.">
        <title>The Global Catalogue of Microorganisms (GCM) 10K type strain sequencing project: providing services to taxonomists for standard genome sequencing and annotation.</title>
        <authorList>
            <consortium name="The Broad Institute Genomics Platform"/>
            <consortium name="The Broad Institute Genome Sequencing Center for Infectious Disease"/>
            <person name="Wu L."/>
            <person name="Ma J."/>
        </authorList>
    </citation>
    <scope>NUCLEOTIDE SEQUENCE [LARGE SCALE GENOMIC DNA]</scope>
    <source>
        <strain evidence="12">KCTC 3913</strain>
    </source>
</reference>
<feature type="transmembrane region" description="Helical" evidence="9">
    <location>
        <begin position="431"/>
        <end position="453"/>
    </location>
</feature>
<keyword evidence="4" id="KW-1003">Cell membrane</keyword>
<evidence type="ECO:0000313" key="11">
    <source>
        <dbReference type="EMBL" id="MFD2679806.1"/>
    </source>
</evidence>
<feature type="transmembrane region" description="Helical" evidence="9">
    <location>
        <begin position="66"/>
        <end position="92"/>
    </location>
</feature>
<accession>A0ABW5RNC3</accession>
<evidence type="ECO:0000256" key="1">
    <source>
        <dbReference type="ARBA" id="ARBA00004651"/>
    </source>
</evidence>
<evidence type="ECO:0000256" key="4">
    <source>
        <dbReference type="ARBA" id="ARBA00022475"/>
    </source>
</evidence>
<dbReference type="InterPro" id="IPR004770">
    <property type="entry name" value="Na/H_antiport_NhaC"/>
</dbReference>
<evidence type="ECO:0000256" key="2">
    <source>
        <dbReference type="ARBA" id="ARBA00022448"/>
    </source>
</evidence>
<evidence type="ECO:0000256" key="3">
    <source>
        <dbReference type="ARBA" id="ARBA00022449"/>
    </source>
</evidence>
<feature type="transmembrane region" description="Helical" evidence="9">
    <location>
        <begin position="313"/>
        <end position="340"/>
    </location>
</feature>
<keyword evidence="2" id="KW-0813">Transport</keyword>
<dbReference type="RefSeq" id="WP_377932739.1">
    <property type="nucleotide sequence ID" value="NZ_JBHUMF010000008.1"/>
</dbReference>
<dbReference type="EMBL" id="JBHUMF010000008">
    <property type="protein sequence ID" value="MFD2679806.1"/>
    <property type="molecule type" value="Genomic_DNA"/>
</dbReference>
<organism evidence="11 12">
    <name type="scientific">Bacillus seohaeanensis</name>
    <dbReference type="NCBI Taxonomy" id="284580"/>
    <lineage>
        <taxon>Bacteria</taxon>
        <taxon>Bacillati</taxon>
        <taxon>Bacillota</taxon>
        <taxon>Bacilli</taxon>
        <taxon>Bacillales</taxon>
        <taxon>Bacillaceae</taxon>
        <taxon>Bacillus</taxon>
    </lineage>
</organism>
<dbReference type="Proteomes" id="UP001597506">
    <property type="component" value="Unassembled WGS sequence"/>
</dbReference>
<evidence type="ECO:0000256" key="9">
    <source>
        <dbReference type="SAM" id="Phobius"/>
    </source>
</evidence>
<gene>
    <name evidence="11" type="primary">nhaC</name>
    <name evidence="11" type="ORF">ACFSUL_03465</name>
</gene>
<dbReference type="NCBIfam" id="TIGR00931">
    <property type="entry name" value="antiport_nhaC"/>
    <property type="match status" value="1"/>
</dbReference>
<comment type="similarity">
    <text evidence="8">Belongs to the NhaC Na(+)/H(+) (TC 2.A.35) antiporter family.</text>
</comment>
<keyword evidence="12" id="KW-1185">Reference proteome</keyword>
<feature type="domain" description="Na+/H+ antiporter NhaC-like C-terminal" evidence="10">
    <location>
        <begin position="162"/>
        <end position="453"/>
    </location>
</feature>
<name>A0ABW5RNC3_9BACI</name>
<proteinExistence type="inferred from homology"/>
<evidence type="ECO:0000256" key="7">
    <source>
        <dbReference type="ARBA" id="ARBA00023136"/>
    </source>
</evidence>
<comment type="caution">
    <text evidence="11">The sequence shown here is derived from an EMBL/GenBank/DDBJ whole genome shotgun (WGS) entry which is preliminary data.</text>
</comment>
<evidence type="ECO:0000313" key="12">
    <source>
        <dbReference type="Proteomes" id="UP001597506"/>
    </source>
</evidence>
<evidence type="ECO:0000256" key="8">
    <source>
        <dbReference type="ARBA" id="ARBA00038435"/>
    </source>
</evidence>
<keyword evidence="7 9" id="KW-0472">Membrane</keyword>
<evidence type="ECO:0000259" key="10">
    <source>
        <dbReference type="Pfam" id="PF03553"/>
    </source>
</evidence>
<evidence type="ECO:0000256" key="6">
    <source>
        <dbReference type="ARBA" id="ARBA00022989"/>
    </source>
</evidence>
<comment type="subcellular location">
    <subcellularLocation>
        <location evidence="1">Cell membrane</location>
        <topology evidence="1">Multi-pass membrane protein</topology>
    </subcellularLocation>
</comment>
<dbReference type="InterPro" id="IPR052180">
    <property type="entry name" value="NhaC_Na-H+_Antiporter"/>
</dbReference>
<dbReference type="Pfam" id="PF03553">
    <property type="entry name" value="Na_H_antiporter"/>
    <property type="match status" value="1"/>
</dbReference>
<feature type="transmembrane region" description="Helical" evidence="9">
    <location>
        <begin position="352"/>
        <end position="373"/>
    </location>
</feature>
<keyword evidence="6 9" id="KW-1133">Transmembrane helix</keyword>
<keyword evidence="3" id="KW-0050">Antiport</keyword>
<sequence length="469" mass="50272">MFNIKPINKPKTMEAVIMLILILAIISSSIIVFGSVPHIPILISCIILMGYGIVKKVSFKEIEQGMVNGASGGIGAVLLFIFIGVLVSSWLISGTIPTLMFLGFEFISPHFFFAIAFVLTALCGLFIGSSLTTAATIGVALIGMGEALGVSLPITAGAIVSGAFFGDKMSPLSDTTNLAASIVKVDLFTHIRNMAWTTVPAFIITLIIFVSLSPGENAIPLSDLKSIQAGLEKTGLIHWYSLIPVVILIACILFRVTALLTLAINAVLSIGLSFIHQYMPVRELFQILFSGYVSETGIESVDSLLTRGGINSMMFTISLVILSLCLGGLLFKLGIIPAILHKASSILTSTRRIIVSTALSAIGINVVIGEQYLSILLTGEAFQSQYEKVGLHPKNLSRTLEDAGTVINPLVPWSVCGIFITDVLHVSTIEYLPFAFFCLLSPVLTILFGLTGWTLKRNLIVKEDTSTSN</sequence>